<dbReference type="EMBL" id="VOSL01000145">
    <property type="protein sequence ID" value="TXD31821.1"/>
    <property type="molecule type" value="Genomic_DNA"/>
</dbReference>
<comment type="catalytic activity">
    <reaction evidence="3">
        <text>[protein]-peptidylproline (omega=180) = [protein]-peptidylproline (omega=0)</text>
        <dbReference type="Rhea" id="RHEA:16237"/>
        <dbReference type="Rhea" id="RHEA-COMP:10747"/>
        <dbReference type="Rhea" id="RHEA-COMP:10748"/>
        <dbReference type="ChEBI" id="CHEBI:83833"/>
        <dbReference type="ChEBI" id="CHEBI:83834"/>
        <dbReference type="EC" id="5.2.1.8"/>
    </reaction>
</comment>
<dbReference type="Pfam" id="PF00160">
    <property type="entry name" value="Pro_isomerase"/>
    <property type="match status" value="1"/>
</dbReference>
<protein>
    <recommendedName>
        <fullName evidence="3">Peptidyl-prolyl cis-trans isomerase</fullName>
        <shortName evidence="3">PPIase</shortName>
        <ecNumber evidence="3">5.2.1.8</ecNumber>
    </recommendedName>
</protein>
<proteinExistence type="inferred from homology"/>
<dbReference type="OrthoDB" id="9807797at2"/>
<dbReference type="InterPro" id="IPR044665">
    <property type="entry name" value="E_coli_cyclophilin_A-like"/>
</dbReference>
<dbReference type="GO" id="GO:0003755">
    <property type="term" value="F:peptidyl-prolyl cis-trans isomerase activity"/>
    <property type="evidence" value="ECO:0007669"/>
    <property type="project" value="UniProtKB-UniRule"/>
</dbReference>
<keyword evidence="1 3" id="KW-0697">Rotamase</keyword>
<comment type="function">
    <text evidence="3">PPIases accelerate the folding of proteins. It catalyzes the cis-trans isomerization of proline imidic peptide bonds in oligopeptides.</text>
</comment>
<evidence type="ECO:0000259" key="4">
    <source>
        <dbReference type="PROSITE" id="PS50072"/>
    </source>
</evidence>
<dbReference type="PROSITE" id="PS50072">
    <property type="entry name" value="CSA_PPIASE_2"/>
    <property type="match status" value="1"/>
</dbReference>
<evidence type="ECO:0000256" key="2">
    <source>
        <dbReference type="ARBA" id="ARBA00023235"/>
    </source>
</evidence>
<accession>A0A5C6WZJ0</accession>
<evidence type="ECO:0000256" key="1">
    <source>
        <dbReference type="ARBA" id="ARBA00023110"/>
    </source>
</evidence>
<dbReference type="Gene3D" id="2.40.100.10">
    <property type="entry name" value="Cyclophilin-like"/>
    <property type="match status" value="1"/>
</dbReference>
<reference evidence="5 6" key="1">
    <citation type="submission" date="2019-08" db="EMBL/GenBank/DDBJ databases">
        <title>Bradymonadales sp. TMQ2.</title>
        <authorList>
            <person name="Liang Q."/>
        </authorList>
    </citation>
    <scope>NUCLEOTIDE SEQUENCE [LARGE SCALE GENOMIC DNA]</scope>
    <source>
        <strain evidence="5 6">TMQ2</strain>
    </source>
</reference>
<sequence length="171" mass="19171">MNFGTTEGNFVVEVNREWAPRGADRLYNLVKIGYYDNIAFFRVIDGFMAQFGIHGDPQVNQVWREARISDDEVKQSNERGYVSFATAGPNTRTTQLFINFGNNAQLDNMGFAPVGRVIEGMDVVDSLYKGYGEGAPRGRGPDQGRLQAQGNAYLKAEFPELDYTTEVRIVE</sequence>
<comment type="similarity">
    <text evidence="3">Belongs to the cyclophilin-type PPIase family.</text>
</comment>
<comment type="caution">
    <text evidence="5">The sequence shown here is derived from an EMBL/GenBank/DDBJ whole genome shotgun (WGS) entry which is preliminary data.</text>
</comment>
<dbReference type="EC" id="5.2.1.8" evidence="3"/>
<feature type="domain" description="PPIase cyclophilin-type" evidence="4">
    <location>
        <begin position="1"/>
        <end position="127"/>
    </location>
</feature>
<dbReference type="AlphaFoldDB" id="A0A5C6WZJ0"/>
<gene>
    <name evidence="5" type="ORF">FRC96_20110</name>
</gene>
<dbReference type="InterPro" id="IPR002130">
    <property type="entry name" value="Cyclophilin-type_PPIase_dom"/>
</dbReference>
<name>A0A5C6WZJ0_9DELT</name>
<evidence type="ECO:0000313" key="5">
    <source>
        <dbReference type="EMBL" id="TXD31821.1"/>
    </source>
</evidence>
<keyword evidence="2 3" id="KW-0413">Isomerase</keyword>
<dbReference type="SUPFAM" id="SSF50891">
    <property type="entry name" value="Cyclophilin-like"/>
    <property type="match status" value="1"/>
</dbReference>
<dbReference type="PANTHER" id="PTHR43246">
    <property type="entry name" value="PEPTIDYL-PROLYL CIS-TRANS ISOMERASE CYP38, CHLOROPLASTIC"/>
    <property type="match status" value="1"/>
</dbReference>
<evidence type="ECO:0000313" key="6">
    <source>
        <dbReference type="Proteomes" id="UP000321046"/>
    </source>
</evidence>
<dbReference type="PRINTS" id="PR00153">
    <property type="entry name" value="CSAPPISMRASE"/>
</dbReference>
<dbReference type="InterPro" id="IPR029000">
    <property type="entry name" value="Cyclophilin-like_dom_sf"/>
</dbReference>
<evidence type="ECO:0000256" key="3">
    <source>
        <dbReference type="RuleBase" id="RU363019"/>
    </source>
</evidence>
<organism evidence="5 6">
    <name type="scientific">Lujinxingia vulgaris</name>
    <dbReference type="NCBI Taxonomy" id="2600176"/>
    <lineage>
        <taxon>Bacteria</taxon>
        <taxon>Deltaproteobacteria</taxon>
        <taxon>Bradymonadales</taxon>
        <taxon>Lujinxingiaceae</taxon>
        <taxon>Lujinxingia</taxon>
    </lineage>
</organism>
<dbReference type="Proteomes" id="UP000321046">
    <property type="component" value="Unassembled WGS sequence"/>
</dbReference>